<dbReference type="SUPFAM" id="SSF50129">
    <property type="entry name" value="GroES-like"/>
    <property type="match status" value="1"/>
</dbReference>
<evidence type="ECO:0000256" key="3">
    <source>
        <dbReference type="ARBA" id="ARBA00022833"/>
    </source>
</evidence>
<keyword evidence="4" id="KW-0560">Oxidoreductase</keyword>
<gene>
    <name evidence="9" type="ORF">HH308_10660</name>
</gene>
<dbReference type="FunFam" id="3.40.50.720:FF:000022">
    <property type="entry name" value="Cinnamyl alcohol dehydrogenase"/>
    <property type="match status" value="1"/>
</dbReference>
<keyword evidence="2 7" id="KW-0479">Metal-binding</keyword>
<organism evidence="9 10">
    <name type="scientific">Gordonia asplenii</name>
    <dbReference type="NCBI Taxonomy" id="2725283"/>
    <lineage>
        <taxon>Bacteria</taxon>
        <taxon>Bacillati</taxon>
        <taxon>Actinomycetota</taxon>
        <taxon>Actinomycetes</taxon>
        <taxon>Mycobacteriales</taxon>
        <taxon>Gordoniaceae</taxon>
        <taxon>Gordonia</taxon>
    </lineage>
</organism>
<accession>A0A848KRT4</accession>
<evidence type="ECO:0000256" key="1">
    <source>
        <dbReference type="ARBA" id="ARBA00001947"/>
    </source>
</evidence>
<evidence type="ECO:0000259" key="8">
    <source>
        <dbReference type="SMART" id="SM00829"/>
    </source>
</evidence>
<keyword evidence="3 7" id="KW-0862">Zinc</keyword>
<dbReference type="RefSeq" id="WP_170194183.1">
    <property type="nucleotide sequence ID" value="NZ_JABBNB010000009.1"/>
</dbReference>
<protein>
    <recommendedName>
        <fullName evidence="5">alcohol dehydrogenase (NADP(+))</fullName>
        <ecNumber evidence="5">1.1.1.2</ecNumber>
    </recommendedName>
</protein>
<dbReference type="InterPro" id="IPR047109">
    <property type="entry name" value="CAD-like"/>
</dbReference>
<evidence type="ECO:0000313" key="9">
    <source>
        <dbReference type="EMBL" id="NMO01674.1"/>
    </source>
</evidence>
<dbReference type="SUPFAM" id="SSF51735">
    <property type="entry name" value="NAD(P)-binding Rossmann-fold domains"/>
    <property type="match status" value="1"/>
</dbReference>
<dbReference type="PROSITE" id="PS00059">
    <property type="entry name" value="ADH_ZINC"/>
    <property type="match status" value="1"/>
</dbReference>
<feature type="domain" description="Enoyl reductase (ER)" evidence="8">
    <location>
        <begin position="20"/>
        <end position="350"/>
    </location>
</feature>
<dbReference type="Pfam" id="PF08240">
    <property type="entry name" value="ADH_N"/>
    <property type="match status" value="1"/>
</dbReference>
<dbReference type="InterPro" id="IPR020843">
    <property type="entry name" value="ER"/>
</dbReference>
<dbReference type="PANTHER" id="PTHR42683">
    <property type="entry name" value="ALDEHYDE REDUCTASE"/>
    <property type="match status" value="1"/>
</dbReference>
<proteinExistence type="inferred from homology"/>
<dbReference type="InterPro" id="IPR036291">
    <property type="entry name" value="NAD(P)-bd_dom_sf"/>
</dbReference>
<dbReference type="GO" id="GO:0008106">
    <property type="term" value="F:alcohol dehydrogenase (NADP+) activity"/>
    <property type="evidence" value="ECO:0007669"/>
    <property type="project" value="UniProtKB-EC"/>
</dbReference>
<dbReference type="InterPro" id="IPR013149">
    <property type="entry name" value="ADH-like_C"/>
</dbReference>
<dbReference type="Pfam" id="PF00107">
    <property type="entry name" value="ADH_zinc_N"/>
    <property type="match status" value="1"/>
</dbReference>
<dbReference type="Proteomes" id="UP000550729">
    <property type="component" value="Unassembled WGS sequence"/>
</dbReference>
<dbReference type="AlphaFoldDB" id="A0A848KRT4"/>
<evidence type="ECO:0000256" key="4">
    <source>
        <dbReference type="ARBA" id="ARBA00023002"/>
    </source>
</evidence>
<comment type="catalytic activity">
    <reaction evidence="6">
        <text>a primary alcohol + NADP(+) = an aldehyde + NADPH + H(+)</text>
        <dbReference type="Rhea" id="RHEA:15937"/>
        <dbReference type="ChEBI" id="CHEBI:15378"/>
        <dbReference type="ChEBI" id="CHEBI:15734"/>
        <dbReference type="ChEBI" id="CHEBI:17478"/>
        <dbReference type="ChEBI" id="CHEBI:57783"/>
        <dbReference type="ChEBI" id="CHEBI:58349"/>
        <dbReference type="EC" id="1.1.1.2"/>
    </reaction>
</comment>
<evidence type="ECO:0000256" key="2">
    <source>
        <dbReference type="ARBA" id="ARBA00022723"/>
    </source>
</evidence>
<evidence type="ECO:0000256" key="5">
    <source>
        <dbReference type="ARBA" id="ARBA00024074"/>
    </source>
</evidence>
<comment type="similarity">
    <text evidence="7">Belongs to the zinc-containing alcohol dehydrogenase family.</text>
</comment>
<evidence type="ECO:0000256" key="6">
    <source>
        <dbReference type="ARBA" id="ARBA00048262"/>
    </source>
</evidence>
<sequence length="363" mass="38296">MSNTSSDTAARTVAAYAATSADRPLAATTIERRALGPHDVRIDIAYCGICHSDIHTARSEWGPAPYPVVPGHEIAGIVAAVGAEVTRFKVAERVGVGCLVDSCRECASCLAGEEQYCERGSVGTYAARGRDGELTQGGYSTEIVVDENFVCSIPEGIGLDVAAPLLCAGITLFSPLRHWNAGPGKRVAVIGLGGLGHMGVKLAHAMGAEVTVLSQSLKKMEDGLRLGADHYYATGDPETIRALRNSFDLILNTVSANIDISKYLGLLAIDGTLVELGLPENPIDVKAGALLRNRRSFAGSMIGGLAQTQEMLDFCAEHGVGSEVEVISAEQINDAYDRVVASDVRYRFVIDMATLGGESEGRS</sequence>
<dbReference type="Gene3D" id="3.40.50.720">
    <property type="entry name" value="NAD(P)-binding Rossmann-like Domain"/>
    <property type="match status" value="1"/>
</dbReference>
<reference evidence="9 10" key="1">
    <citation type="submission" date="2020-04" db="EMBL/GenBank/DDBJ databases">
        <title>Gordonia sp. nov. TBRC 11910.</title>
        <authorList>
            <person name="Suriyachadkun C."/>
        </authorList>
    </citation>
    <scope>NUCLEOTIDE SEQUENCE [LARGE SCALE GENOMIC DNA]</scope>
    <source>
        <strain evidence="9 10">TBRC 11910</strain>
    </source>
</reference>
<dbReference type="InterPro" id="IPR011032">
    <property type="entry name" value="GroES-like_sf"/>
</dbReference>
<name>A0A848KRT4_9ACTN</name>
<dbReference type="EC" id="1.1.1.2" evidence="5"/>
<evidence type="ECO:0000256" key="7">
    <source>
        <dbReference type="RuleBase" id="RU361277"/>
    </source>
</evidence>
<dbReference type="SMART" id="SM00829">
    <property type="entry name" value="PKS_ER"/>
    <property type="match status" value="1"/>
</dbReference>
<dbReference type="InterPro" id="IPR002328">
    <property type="entry name" value="ADH_Zn_CS"/>
</dbReference>
<keyword evidence="10" id="KW-1185">Reference proteome</keyword>
<dbReference type="CDD" id="cd05283">
    <property type="entry name" value="CAD1"/>
    <property type="match status" value="1"/>
</dbReference>
<dbReference type="EMBL" id="JABBNB010000009">
    <property type="protein sequence ID" value="NMO01674.1"/>
    <property type="molecule type" value="Genomic_DNA"/>
</dbReference>
<comment type="cofactor">
    <cofactor evidence="1 7">
        <name>Zn(2+)</name>
        <dbReference type="ChEBI" id="CHEBI:29105"/>
    </cofactor>
</comment>
<dbReference type="Gene3D" id="3.90.180.10">
    <property type="entry name" value="Medium-chain alcohol dehydrogenases, catalytic domain"/>
    <property type="match status" value="1"/>
</dbReference>
<comment type="caution">
    <text evidence="9">The sequence shown here is derived from an EMBL/GenBank/DDBJ whole genome shotgun (WGS) entry which is preliminary data.</text>
</comment>
<dbReference type="InterPro" id="IPR013154">
    <property type="entry name" value="ADH-like_N"/>
</dbReference>
<evidence type="ECO:0000313" key="10">
    <source>
        <dbReference type="Proteomes" id="UP000550729"/>
    </source>
</evidence>
<dbReference type="GO" id="GO:0008270">
    <property type="term" value="F:zinc ion binding"/>
    <property type="evidence" value="ECO:0007669"/>
    <property type="project" value="InterPro"/>
</dbReference>